<keyword evidence="1" id="KW-0472">Membrane</keyword>
<feature type="transmembrane region" description="Helical" evidence="1">
    <location>
        <begin position="112"/>
        <end position="132"/>
    </location>
</feature>
<gene>
    <name evidence="3" type="ORF">BOVATA_013340</name>
</gene>
<sequence>MKWDGGIFSVLLAFAHAHATAPCERVHPAGNLKAGTNLTESYDWSVLENDSCDIVPKEHVTDKVIHSKVDDDEYESEIINVEDADRARRPYLYKRDSVAGQYVMKRDFATKSVVIITIVLIIIGLMTTFMVCSRYRYNSEAAT</sequence>
<keyword evidence="4" id="KW-1185">Reference proteome</keyword>
<feature type="chain" id="PRO_5014112193" evidence="2">
    <location>
        <begin position="20"/>
        <end position="143"/>
    </location>
</feature>
<comment type="caution">
    <text evidence="3">The sequence shown here is derived from an EMBL/GenBank/DDBJ whole genome shotgun (WGS) entry which is preliminary data.</text>
</comment>
<name>A0A2H6KA20_9APIC</name>
<evidence type="ECO:0000256" key="1">
    <source>
        <dbReference type="SAM" id="Phobius"/>
    </source>
</evidence>
<dbReference type="GeneID" id="39873611"/>
<keyword evidence="2" id="KW-0732">Signal</keyword>
<reference evidence="3 4" key="1">
    <citation type="journal article" date="2017" name="BMC Genomics">
        <title>Whole-genome assembly of Babesia ovata and comparative genomics between closely related pathogens.</title>
        <authorList>
            <person name="Yamagishi J."/>
            <person name="Asada M."/>
            <person name="Hakimi H."/>
            <person name="Tanaka T.Q."/>
            <person name="Sugimoto C."/>
            <person name="Kawazu S."/>
        </authorList>
    </citation>
    <scope>NUCLEOTIDE SEQUENCE [LARGE SCALE GENOMIC DNA]</scope>
    <source>
        <strain evidence="3 4">Miyake</strain>
    </source>
</reference>
<organism evidence="3 4">
    <name type="scientific">Babesia ovata</name>
    <dbReference type="NCBI Taxonomy" id="189622"/>
    <lineage>
        <taxon>Eukaryota</taxon>
        <taxon>Sar</taxon>
        <taxon>Alveolata</taxon>
        <taxon>Apicomplexa</taxon>
        <taxon>Aconoidasida</taxon>
        <taxon>Piroplasmida</taxon>
        <taxon>Babesiidae</taxon>
        <taxon>Babesia</taxon>
    </lineage>
</organism>
<feature type="signal peptide" evidence="2">
    <location>
        <begin position="1"/>
        <end position="19"/>
    </location>
</feature>
<dbReference type="OrthoDB" id="10524143at2759"/>
<dbReference type="RefSeq" id="XP_028866084.1">
    <property type="nucleotide sequence ID" value="XM_029010251.1"/>
</dbReference>
<evidence type="ECO:0000313" key="4">
    <source>
        <dbReference type="Proteomes" id="UP000236319"/>
    </source>
</evidence>
<accession>A0A2H6KA20</accession>
<dbReference type="VEuPathDB" id="PiroplasmaDB:BOVATA_013340"/>
<proteinExistence type="predicted"/>
<evidence type="ECO:0000313" key="3">
    <source>
        <dbReference type="EMBL" id="GBE59841.1"/>
    </source>
</evidence>
<keyword evidence="1" id="KW-0812">Transmembrane</keyword>
<dbReference type="AlphaFoldDB" id="A0A2H6KA20"/>
<dbReference type="Proteomes" id="UP000236319">
    <property type="component" value="Unassembled WGS sequence"/>
</dbReference>
<evidence type="ECO:0000256" key="2">
    <source>
        <dbReference type="SAM" id="SignalP"/>
    </source>
</evidence>
<keyword evidence="1" id="KW-1133">Transmembrane helix</keyword>
<protein>
    <submittedName>
        <fullName evidence="3">Fumarate hydratase, putative</fullName>
    </submittedName>
</protein>
<dbReference type="EMBL" id="BDSA01000001">
    <property type="protein sequence ID" value="GBE59841.1"/>
    <property type="molecule type" value="Genomic_DNA"/>
</dbReference>